<gene>
    <name evidence="1" type="ORF">CAL25_14495</name>
</gene>
<dbReference type="GO" id="GO:0016740">
    <property type="term" value="F:transferase activity"/>
    <property type="evidence" value="ECO:0007669"/>
    <property type="project" value="UniProtKB-KW"/>
</dbReference>
<dbReference type="Pfam" id="PF04339">
    <property type="entry name" value="FemAB_like"/>
    <property type="match status" value="1"/>
</dbReference>
<dbReference type="OrthoDB" id="9776898at2"/>
<evidence type="ECO:0000313" key="2">
    <source>
        <dbReference type="Proteomes" id="UP000216913"/>
    </source>
</evidence>
<dbReference type="RefSeq" id="WP_094801088.1">
    <property type="nucleotide sequence ID" value="NZ_NEVP01000008.1"/>
</dbReference>
<dbReference type="PANTHER" id="PTHR47017:SF1">
    <property type="entry name" value="ACYL-COA"/>
    <property type="match status" value="1"/>
</dbReference>
<dbReference type="AlphaFoldDB" id="A0A261TJ66"/>
<reference evidence="1 2" key="1">
    <citation type="submission" date="2017-05" db="EMBL/GenBank/DDBJ databases">
        <title>Complete and WGS of Bordetella genogroups.</title>
        <authorList>
            <person name="Spilker T."/>
            <person name="LiPuma J."/>
        </authorList>
    </citation>
    <scope>NUCLEOTIDE SEQUENCE [LARGE SCALE GENOMIC DNA]</scope>
    <source>
        <strain evidence="1 2">AU10456</strain>
    </source>
</reference>
<dbReference type="Gene3D" id="3.40.630.30">
    <property type="match status" value="1"/>
</dbReference>
<evidence type="ECO:0000313" key="1">
    <source>
        <dbReference type="EMBL" id="OZI49242.1"/>
    </source>
</evidence>
<sequence length="379" mass="43009">MDPAYRLCIESSLAAIDPDAWNALTDGHPCLQHAYLHALHETGCATPRTGWTPYYLTLRHDEALAGAVPLYLKTHSRGEYVFDFAWADAYERHGLRYYPKLLAAVPFTPVPGRRLLARTPAERDALAEGLVGLARALKVSSLHVLFPDPDERDALARAGCLVREGVQFHWQNAGHPDMAAFLAAFNHDKRKKLLQDRKRVAAAGVRFRRLDGPDITADNLDFFYACYCRTYFQHGNPPYLTRAFFERLHREMPGQLMLVLAEREGEPEPVAAALNLRGDDVLYGRYWGTREFISGLHFETCYMQAIEYCIAHGLRAFEGGAQGEHKMARGLMPVPTWSAHWIADPRFEAAIDEFLTDETRSVDAYRDALAHHTPFRRER</sequence>
<dbReference type="PANTHER" id="PTHR47017">
    <property type="entry name" value="ACYL-COA"/>
    <property type="match status" value="1"/>
</dbReference>
<name>A0A261TJ66_9BORD</name>
<dbReference type="Proteomes" id="UP000216913">
    <property type="component" value="Unassembled WGS sequence"/>
</dbReference>
<dbReference type="InterPro" id="IPR007434">
    <property type="entry name" value="FemAB-like"/>
</dbReference>
<keyword evidence="1" id="KW-0808">Transferase</keyword>
<dbReference type="EMBL" id="NEVP01000008">
    <property type="protein sequence ID" value="OZI49242.1"/>
    <property type="molecule type" value="Genomic_DNA"/>
</dbReference>
<proteinExistence type="predicted"/>
<comment type="caution">
    <text evidence="1">The sequence shown here is derived from an EMBL/GenBank/DDBJ whole genome shotgun (WGS) entry which is preliminary data.</text>
</comment>
<dbReference type="SUPFAM" id="SSF55729">
    <property type="entry name" value="Acyl-CoA N-acyltransferases (Nat)"/>
    <property type="match status" value="1"/>
</dbReference>
<dbReference type="InterPro" id="IPR016181">
    <property type="entry name" value="Acyl_CoA_acyltransferase"/>
</dbReference>
<protein>
    <submittedName>
        <fullName evidence="1">GNAT family N-acetyltransferase</fullName>
    </submittedName>
</protein>
<organism evidence="1 2">
    <name type="scientific">Bordetella genomosp. 5</name>
    <dbReference type="NCBI Taxonomy" id="1395608"/>
    <lineage>
        <taxon>Bacteria</taxon>
        <taxon>Pseudomonadati</taxon>
        <taxon>Pseudomonadota</taxon>
        <taxon>Betaproteobacteria</taxon>
        <taxon>Burkholderiales</taxon>
        <taxon>Alcaligenaceae</taxon>
        <taxon>Bordetella</taxon>
    </lineage>
</organism>
<accession>A0A261TJ66</accession>
<keyword evidence="2" id="KW-1185">Reference proteome</keyword>